<dbReference type="Gene3D" id="2.150.10.10">
    <property type="entry name" value="Serralysin-like metalloprotease, C-terminal"/>
    <property type="match status" value="6"/>
</dbReference>
<dbReference type="InterPro" id="IPR006141">
    <property type="entry name" value="Intein_N"/>
</dbReference>
<dbReference type="InterPro" id="IPR001343">
    <property type="entry name" value="Hemolysn_Ca-bd"/>
</dbReference>
<keyword evidence="7" id="KW-1185">Reference proteome</keyword>
<dbReference type="PRINTS" id="PR00313">
    <property type="entry name" value="CABNDNGRPT"/>
</dbReference>
<reference evidence="6 7" key="1">
    <citation type="submission" date="2018-10" db="EMBL/GenBank/DDBJ databases">
        <title>Genomic Encyclopedia of Archaeal and Bacterial Type Strains, Phase II (KMG-II): from individual species to whole genera.</title>
        <authorList>
            <person name="Goeker M."/>
        </authorList>
    </citation>
    <scope>NUCLEOTIDE SEQUENCE [LARGE SCALE GENOMIC DNA]</scope>
    <source>
        <strain evidence="6 7">DSM 29466</strain>
    </source>
</reference>
<dbReference type="InterPro" id="IPR036844">
    <property type="entry name" value="Hint_dom_sf"/>
</dbReference>
<dbReference type="RefSeq" id="WP_121024962.1">
    <property type="nucleotide sequence ID" value="NZ_RCCE01000004.1"/>
</dbReference>
<evidence type="ECO:0000256" key="2">
    <source>
        <dbReference type="ARBA" id="ARBA00022525"/>
    </source>
</evidence>
<dbReference type="PANTHER" id="PTHR38340">
    <property type="entry name" value="S-LAYER PROTEIN"/>
    <property type="match status" value="1"/>
</dbReference>
<evidence type="ECO:0000259" key="5">
    <source>
        <dbReference type="Pfam" id="PF17892"/>
    </source>
</evidence>
<proteinExistence type="predicted"/>
<dbReference type="PANTHER" id="PTHR38340:SF1">
    <property type="entry name" value="S-LAYER PROTEIN"/>
    <property type="match status" value="1"/>
</dbReference>
<feature type="compositionally biased region" description="Acidic residues" evidence="3">
    <location>
        <begin position="1651"/>
        <end position="1662"/>
    </location>
</feature>
<organism evidence="6 7">
    <name type="scientific">Litoreibacter meonggei</name>
    <dbReference type="NCBI Taxonomy" id="1049199"/>
    <lineage>
        <taxon>Bacteria</taxon>
        <taxon>Pseudomonadati</taxon>
        <taxon>Pseudomonadota</taxon>
        <taxon>Alphaproteobacteria</taxon>
        <taxon>Rhodobacterales</taxon>
        <taxon>Roseobacteraceae</taxon>
        <taxon>Litoreibacter</taxon>
    </lineage>
</organism>
<keyword evidence="2" id="KW-0964">Secreted</keyword>
<dbReference type="Gene3D" id="2.60.40.2810">
    <property type="match status" value="9"/>
</dbReference>
<comment type="subcellular location">
    <subcellularLocation>
        <location evidence="1">Secreted</location>
    </subcellularLocation>
</comment>
<feature type="domain" description="Cadherin-like" evidence="5">
    <location>
        <begin position="1227"/>
        <end position="1317"/>
    </location>
</feature>
<dbReference type="GO" id="GO:0005576">
    <property type="term" value="C:extracellular region"/>
    <property type="evidence" value="ECO:0007669"/>
    <property type="project" value="UniProtKB-SubCell"/>
</dbReference>
<dbReference type="SUPFAM" id="SSF51120">
    <property type="entry name" value="beta-Roll"/>
    <property type="match status" value="5"/>
</dbReference>
<dbReference type="InterPro" id="IPR050557">
    <property type="entry name" value="RTX_toxin/Mannuronan_C5-epim"/>
</dbReference>
<dbReference type="Pfam" id="PF17892">
    <property type="entry name" value="Cadherin_5"/>
    <property type="match status" value="3"/>
</dbReference>
<dbReference type="Proteomes" id="UP000269157">
    <property type="component" value="Unassembled WGS sequence"/>
</dbReference>
<feature type="compositionally biased region" description="Low complexity" evidence="3">
    <location>
        <begin position="1734"/>
        <end position="1745"/>
    </location>
</feature>
<feature type="domain" description="Cadherin-like" evidence="5">
    <location>
        <begin position="943"/>
        <end position="1034"/>
    </location>
</feature>
<dbReference type="InterPro" id="IPR018511">
    <property type="entry name" value="Hemolysin-typ_Ca-bd_CS"/>
</dbReference>
<dbReference type="EMBL" id="RCCE01000004">
    <property type="protein sequence ID" value="RLJ41690.1"/>
    <property type="molecule type" value="Genomic_DNA"/>
</dbReference>
<dbReference type="InterPro" id="IPR011049">
    <property type="entry name" value="Serralysin-like_metalloprot_C"/>
</dbReference>
<evidence type="ECO:0000259" key="4">
    <source>
        <dbReference type="Pfam" id="PF13403"/>
    </source>
</evidence>
<feature type="domain" description="Hedgehog/Intein (Hint)" evidence="4">
    <location>
        <begin position="2018"/>
        <end position="2165"/>
    </location>
</feature>
<feature type="region of interest" description="Disordered" evidence="3">
    <location>
        <begin position="563"/>
        <end position="614"/>
    </location>
</feature>
<dbReference type="PROSITE" id="PS00330">
    <property type="entry name" value="HEMOLYSIN_CALCIUM"/>
    <property type="match status" value="10"/>
</dbReference>
<dbReference type="GO" id="GO:0005509">
    <property type="term" value="F:calcium ion binding"/>
    <property type="evidence" value="ECO:0007669"/>
    <property type="project" value="InterPro"/>
</dbReference>
<dbReference type="Gene3D" id="2.170.16.10">
    <property type="entry name" value="Hedgehog/Intein (Hint) domain"/>
    <property type="match status" value="1"/>
</dbReference>
<dbReference type="PROSITE" id="PS50817">
    <property type="entry name" value="INTEIN_N_TER"/>
    <property type="match status" value="1"/>
</dbReference>
<feature type="region of interest" description="Disordered" evidence="3">
    <location>
        <begin position="1918"/>
        <end position="1938"/>
    </location>
</feature>
<gene>
    <name evidence="6" type="ORF">BCF46_2657</name>
</gene>
<dbReference type="Pfam" id="PF13403">
    <property type="entry name" value="Hint_2"/>
    <property type="match status" value="1"/>
</dbReference>
<dbReference type="Pfam" id="PF17963">
    <property type="entry name" value="Big_9"/>
    <property type="match status" value="6"/>
</dbReference>
<accession>A0A497VDW9</accession>
<evidence type="ECO:0000256" key="3">
    <source>
        <dbReference type="SAM" id="MobiDB-lite"/>
    </source>
</evidence>
<protein>
    <submittedName>
        <fullName evidence="6">Ca2+-binding RTX toxin-like protein</fullName>
    </submittedName>
</protein>
<evidence type="ECO:0000256" key="1">
    <source>
        <dbReference type="ARBA" id="ARBA00004613"/>
    </source>
</evidence>
<name>A0A497VDW9_9RHOB</name>
<dbReference type="InterPro" id="IPR041690">
    <property type="entry name" value="Cadherin_5"/>
</dbReference>
<dbReference type="SUPFAM" id="SSF51294">
    <property type="entry name" value="Hedgehog/intein (Hint) domain"/>
    <property type="match status" value="1"/>
</dbReference>
<dbReference type="Pfam" id="PF00353">
    <property type="entry name" value="HemolysinCabind"/>
    <property type="match status" value="13"/>
</dbReference>
<dbReference type="InterPro" id="IPR028992">
    <property type="entry name" value="Hedgehog/Intein_dom"/>
</dbReference>
<evidence type="ECO:0000313" key="6">
    <source>
        <dbReference type="EMBL" id="RLJ41690.1"/>
    </source>
</evidence>
<feature type="region of interest" description="Disordered" evidence="3">
    <location>
        <begin position="1641"/>
        <end position="1750"/>
    </location>
</feature>
<dbReference type="OrthoDB" id="6305173at2"/>
<dbReference type="GO" id="GO:0016539">
    <property type="term" value="P:intein-mediated protein splicing"/>
    <property type="evidence" value="ECO:0007669"/>
    <property type="project" value="InterPro"/>
</dbReference>
<comment type="caution">
    <text evidence="6">The sequence shown here is derived from an EMBL/GenBank/DDBJ whole genome shotgun (WGS) entry which is preliminary data.</text>
</comment>
<evidence type="ECO:0000313" key="7">
    <source>
        <dbReference type="Proteomes" id="UP000269157"/>
    </source>
</evidence>
<feature type="compositionally biased region" description="Acidic residues" evidence="3">
    <location>
        <begin position="1690"/>
        <end position="1699"/>
    </location>
</feature>
<feature type="domain" description="Cadherin-like" evidence="5">
    <location>
        <begin position="1132"/>
        <end position="1223"/>
    </location>
</feature>
<sequence length="2212" mass="226304">MPNVLLTFEDLQAGDIVNGQYYNNGVTISSGNPATPPMVFDSDNPTGGDWDLHTSNLGNVLILSEDGDSNDPDDNAGGGKFVFEFDKPSEVVNFRALDVEEGGTVRLYNEAGQLIKTVQIPCTSNNGQVTVNINADGVARMEVELCGSGAIDNICYVTPEVVDELDGIVEGTAGADVIDAAYTGDPDGDMIDANDEILPGEGPNDDIVDAFGGNDTITSGEGDDEVYAGSGDDTVDGNAGNDIIYGDSNYSGPGAGTSVRESLNWDDAPNFGQHNDANGFTQDTGNVNVTFSVLSENGQAETQFETDTQLVSGIDSGSESIEDNSSLYSVTNGDSGRANYQLSFSNAVENVDFRINDIDGDGVVRIRAFDANNTPIIIELDAGSCLTLSNTDGVAGADTLTSDGGYAADTSPHYSVRVTIPGPVSRIEILHDQVGGDNSGINITDVFFDAPGVVDNGVDGNDTLRGGDGDDVIYGEGGNDRLEGGDGDDTLEGGDGNDVILGGAGNDTADGGAGNDEIWMGSGNDTVEGGAGNDWIHGQSGNDTLNGGAGDDMIFGEGGDDRIEGGEGNDALSGGTGDDDIFGQAGDDTIEGGAGEDFLIGGDGNDTIDGGDDDDILCGNDGDDILTGGAGNDVLEGMNDNDTLFGGTGDDRLYGDAGDDTLTGGEGADTILGGAGRDTILGGNDGDTVDGGTTGDDFDVLDLTGEGPFRIVNETVDADGDSTSGTVEFLDSNGDVTGSLQFTEIEQIIGDPPPPPPPNESPDAIDDTASVDEDDSVTISVLGNDTDPENDDLTVTDATSPDGDVVINADGTITFTPTENFNGDTTITYTISDGNGGEDTATVNVTVTPVNDAPDAVNDVVTTDEDTVITIDALANDTDPDGDALTITGATVPVEQGTVAIVGNELVFTPAENFNGLATISYSIEDGNGGTDTAVVQVNVTPVNDAPVAVDDLAETFEDEAVVIDLIGNDTDVDGDPLNIGTVSVPPEQGTVVDNGDGTVTFTPAPNYTGPAQITYTVQDGQGGEDSGEAVVNVEVIGVNDGPQAVDDTATTDEDTPVAIDVLDNDFDLDGDDLSITTASVPADQGTVEVVNGELVFTPAENFNGEATITYGITDGNGGADIGEVIVTVTPVNDDPVAVDDIETTDEDEAITIDLIANDTDVDGDPLTIGTVSVPADQGTVVDNGDGTVLFTPAPNFNGPATITYTVIDGQGGEDEGQAIVSVGAINDGPIAEDDSDVTDEDTPVTVDLLANDSDADGDDLSVINATVPAAQGTLVDNGDGTVTFTPAENFNGTATISYEISDGNGGTDTAVHTIEVGAINDAPDAVDDTATTDEDIPVDIAVLGNDTDPDGDDLTVTNATSPDGDVVINPDGTITFTPDENFNGDTTITYIISDGNGGEDTATVNVTVNAVNDDPVAVDDAYTTDEDTEITVSPLENDSDVDGDTVTITEITQPSNGVAVLNADGTITYTPNDDFAGEDTISYTVSDGNGGTDTATITFTVSGINDGPDAVDDETSTNNLTPVVIPVLANDTDPENDVLTVTEATVDVGNVIINPDGTLEYTPEADFGGVATITYTITDGNGGFDTATVTVNVNDGIVEGTAGDDLIDVNYMDDPEGDMIDNNDEFLPGEGPQDDIVLAGDGDDTVLAGDGDDEVYGEDGNDTLRGEDGDDYLSGGEGDDDISGGAGDDTIDAGDGDDTVLGGSGDDVIDLGEGNDVVTAGSGDDTVTGGAGNDDITTNDGNDTVEGGDGDDVINTSGHSPLPDLGYPGLFPSDPNPNNDIDFVDGGAGDDTITTGDDADTILGGAGNDTIDGGLDNDTIDGGTGDDRIVGGEGSDVINAGDGDDIVYAGIDPALGLPDNLDIADVDGDLVTNNGMDVVNGGDGNDTIFGADDDDILNGDAGDDYIDGGVDDDTITGGTGNDTIIGGQGADTISGGDDRDTFIIGSAEDGIGDVIDGGTGGDDVDVLNLTGLGPLRIVGETVDADGDSTSGTVEFLDGANGNVIGSLQFTEIENIVPCFTPGTSIATPRGEILVEDLMVGDKVITRDNGIQEIRWIGAKRMDGRELQNNPHLQPVLIQKGSLGNGLPERDMLVSPNHRMLVNNDRVALYFEENEVLVSAKHLVNPSEGVQTIASMGITYIHFMFDNHEVVLSNGAWTESFQPGDYSLKGIGNAQRNEIFELFPELQGEAGREAYASARLTLKKHEAKLLFK</sequence>
<dbReference type="NCBIfam" id="NF012211">
    <property type="entry name" value="tand_rpt_95"/>
    <property type="match status" value="9"/>
</dbReference>